<dbReference type="InterPro" id="IPR045099">
    <property type="entry name" value="PITH1-like"/>
</dbReference>
<protein>
    <recommendedName>
        <fullName evidence="2">PITH domain-containing protein</fullName>
    </recommendedName>
</protein>
<proteinExistence type="inferred from homology"/>
<sequence length="173" mass="19311">MDVPTSLSEQVDKSSLECLNEDSLHRVTNTLTSGIDTYLQSSPGESEQLLVKYKFLNPVKIHSMIVKALPDGVASGTAPKILRLFINCEDLDFQDAESDPCTQELTLERSHVEAGERVLLRYVRFQNVNSLAVYVAENYGNESTKIAHIGLYGTTATSSKIENWKPTKEQEMQ</sequence>
<dbReference type="PROSITE" id="PS51532">
    <property type="entry name" value="PITH"/>
    <property type="match status" value="1"/>
</dbReference>
<feature type="domain" description="PITH" evidence="2">
    <location>
        <begin position="1"/>
        <end position="171"/>
    </location>
</feature>
<keyword evidence="4" id="KW-1185">Reference proteome</keyword>
<dbReference type="Gene3D" id="2.60.120.470">
    <property type="entry name" value="PITH domain"/>
    <property type="match status" value="1"/>
</dbReference>
<dbReference type="InterPro" id="IPR008979">
    <property type="entry name" value="Galactose-bd-like_sf"/>
</dbReference>
<dbReference type="OMA" id="PCTQELT"/>
<accession>Q4N8J6</accession>
<dbReference type="Proteomes" id="UP000001949">
    <property type="component" value="Unassembled WGS sequence"/>
</dbReference>
<dbReference type="eggNOG" id="KOG0908">
    <property type="taxonomic scope" value="Eukaryota"/>
</dbReference>
<evidence type="ECO:0000313" key="3">
    <source>
        <dbReference type="EMBL" id="EAN33712.1"/>
    </source>
</evidence>
<gene>
    <name evidence="3" type="ordered locus">TP01_0475</name>
</gene>
<dbReference type="PANTHER" id="PTHR12175:SF5">
    <property type="entry name" value="OS03G0795500 PROTEIN"/>
    <property type="match status" value="1"/>
</dbReference>
<dbReference type="PANTHER" id="PTHR12175">
    <property type="entry name" value="AD039 HT014 THIOREDOXIN FAMILY TRP26"/>
    <property type="match status" value="1"/>
</dbReference>
<name>Q4N8J6_THEPA</name>
<dbReference type="InParanoid" id="Q4N8J6"/>
<dbReference type="EMBL" id="AAGK01000001">
    <property type="protein sequence ID" value="EAN33712.1"/>
    <property type="molecule type" value="Genomic_DNA"/>
</dbReference>
<dbReference type="InterPro" id="IPR010400">
    <property type="entry name" value="PITH_dom"/>
</dbReference>
<dbReference type="GO" id="GO:0005737">
    <property type="term" value="C:cytoplasm"/>
    <property type="evidence" value="ECO:0007669"/>
    <property type="project" value="UniProtKB-ARBA"/>
</dbReference>
<dbReference type="Pfam" id="PF06201">
    <property type="entry name" value="PITH"/>
    <property type="match status" value="1"/>
</dbReference>
<dbReference type="AlphaFoldDB" id="Q4N8J6"/>
<comment type="caution">
    <text evidence="3">The sequence shown here is derived from an EMBL/GenBank/DDBJ whole genome shotgun (WGS) entry which is preliminary data.</text>
</comment>
<dbReference type="InterPro" id="IPR037047">
    <property type="entry name" value="PITH_dom_sf"/>
</dbReference>
<dbReference type="VEuPathDB" id="PiroplasmaDB:TpMuguga_01g00475"/>
<evidence type="ECO:0000313" key="4">
    <source>
        <dbReference type="Proteomes" id="UP000001949"/>
    </source>
</evidence>
<dbReference type="SUPFAM" id="SSF49785">
    <property type="entry name" value="Galactose-binding domain-like"/>
    <property type="match status" value="1"/>
</dbReference>
<dbReference type="STRING" id="5875.Q4N8J6"/>
<evidence type="ECO:0000256" key="1">
    <source>
        <dbReference type="ARBA" id="ARBA00025788"/>
    </source>
</evidence>
<evidence type="ECO:0000259" key="2">
    <source>
        <dbReference type="PROSITE" id="PS51532"/>
    </source>
</evidence>
<organism evidence="3 4">
    <name type="scientific">Theileria parva</name>
    <name type="common">East coast fever infection agent</name>
    <dbReference type="NCBI Taxonomy" id="5875"/>
    <lineage>
        <taxon>Eukaryota</taxon>
        <taxon>Sar</taxon>
        <taxon>Alveolata</taxon>
        <taxon>Apicomplexa</taxon>
        <taxon>Aconoidasida</taxon>
        <taxon>Piroplasmida</taxon>
        <taxon>Theileriidae</taxon>
        <taxon>Theileria</taxon>
    </lineage>
</organism>
<dbReference type="GeneID" id="3503376"/>
<dbReference type="KEGG" id="tpv:TP01_0475"/>
<reference evidence="3 4" key="1">
    <citation type="journal article" date="2005" name="Science">
        <title>Genome sequence of Theileria parva, a bovine pathogen that transforms lymphocytes.</title>
        <authorList>
            <person name="Gardner M.J."/>
            <person name="Bishop R."/>
            <person name="Shah T."/>
            <person name="de Villiers E.P."/>
            <person name="Carlton J.M."/>
            <person name="Hall N."/>
            <person name="Ren Q."/>
            <person name="Paulsen I.T."/>
            <person name="Pain A."/>
            <person name="Berriman M."/>
            <person name="Wilson R.J.M."/>
            <person name="Sato S."/>
            <person name="Ralph S.A."/>
            <person name="Mann D.J."/>
            <person name="Xiong Z."/>
            <person name="Shallom S.J."/>
            <person name="Weidman J."/>
            <person name="Jiang L."/>
            <person name="Lynn J."/>
            <person name="Weaver B."/>
            <person name="Shoaibi A."/>
            <person name="Domingo A.R."/>
            <person name="Wasawo D."/>
            <person name="Crabtree J."/>
            <person name="Wortman J.R."/>
            <person name="Haas B."/>
            <person name="Angiuoli S.V."/>
            <person name="Creasy T.H."/>
            <person name="Lu C."/>
            <person name="Suh B."/>
            <person name="Silva J.C."/>
            <person name="Utterback T.R."/>
            <person name="Feldblyum T.V."/>
            <person name="Pertea M."/>
            <person name="Allen J."/>
            <person name="Nierman W.C."/>
            <person name="Taracha E.L.N."/>
            <person name="Salzberg S.L."/>
            <person name="White O.R."/>
            <person name="Fitzhugh H.A."/>
            <person name="Morzaria S."/>
            <person name="Venter J.C."/>
            <person name="Fraser C.M."/>
            <person name="Nene V."/>
        </authorList>
    </citation>
    <scope>NUCLEOTIDE SEQUENCE [LARGE SCALE GENOMIC DNA]</scope>
    <source>
        <strain evidence="3 4">Muguga</strain>
    </source>
</reference>
<comment type="similarity">
    <text evidence="1">Belongs to the PITHD1 family.</text>
</comment>